<dbReference type="SFLD" id="SFLDS00003">
    <property type="entry name" value="Haloacid_Dehalogenase"/>
    <property type="match status" value="1"/>
</dbReference>
<feature type="region of interest" description="Disordered" evidence="11">
    <location>
        <begin position="399"/>
        <end position="421"/>
    </location>
</feature>
<evidence type="ECO:0000256" key="10">
    <source>
        <dbReference type="ARBA" id="ARBA00022842"/>
    </source>
</evidence>
<dbReference type="SUPFAM" id="SSF53448">
    <property type="entry name" value="Nucleotide-diphospho-sugar transferases"/>
    <property type="match status" value="1"/>
</dbReference>
<keyword evidence="12" id="KW-0808">Transferase</keyword>
<dbReference type="GO" id="GO:0046872">
    <property type="term" value="F:metal ion binding"/>
    <property type="evidence" value="ECO:0007669"/>
    <property type="project" value="UniProtKB-KW"/>
</dbReference>
<keyword evidence="9" id="KW-0378">Hydrolase</keyword>
<dbReference type="GO" id="GO:0008781">
    <property type="term" value="F:N-acylneuraminate cytidylyltransferase activity"/>
    <property type="evidence" value="ECO:0007669"/>
    <property type="project" value="UniProtKB-EC"/>
</dbReference>
<protein>
    <recommendedName>
        <fullName evidence="7">N-acylneuraminate cytidylyltransferase</fullName>
        <ecNumber evidence="7">2.7.7.43</ecNumber>
    </recommendedName>
</protein>
<dbReference type="InterPro" id="IPR029044">
    <property type="entry name" value="Nucleotide-diphossugar_trans"/>
</dbReference>
<evidence type="ECO:0000256" key="8">
    <source>
        <dbReference type="ARBA" id="ARBA00022723"/>
    </source>
</evidence>
<dbReference type="Gene3D" id="3.40.50.1000">
    <property type="entry name" value="HAD superfamily/HAD-like"/>
    <property type="match status" value="1"/>
</dbReference>
<comment type="similarity">
    <text evidence="5">Belongs to the CMP-NeuNAc synthase family.</text>
</comment>
<dbReference type="RefSeq" id="WP_406700185.1">
    <property type="nucleotide sequence ID" value="NZ_CP155447.1"/>
</dbReference>
<evidence type="ECO:0000256" key="9">
    <source>
        <dbReference type="ARBA" id="ARBA00022801"/>
    </source>
</evidence>
<organism evidence="12">
    <name type="scientific">Singulisphaera sp. Ch08</name>
    <dbReference type="NCBI Taxonomy" id="3120278"/>
    <lineage>
        <taxon>Bacteria</taxon>
        <taxon>Pseudomonadati</taxon>
        <taxon>Planctomycetota</taxon>
        <taxon>Planctomycetia</taxon>
        <taxon>Isosphaerales</taxon>
        <taxon>Isosphaeraceae</taxon>
        <taxon>Singulisphaera</taxon>
    </lineage>
</organism>
<dbReference type="InterPro" id="IPR023214">
    <property type="entry name" value="HAD_sf"/>
</dbReference>
<dbReference type="PANTHER" id="PTHR21485">
    <property type="entry name" value="HAD SUPERFAMILY MEMBERS CMAS AND KDSC"/>
    <property type="match status" value="1"/>
</dbReference>
<evidence type="ECO:0000313" key="12">
    <source>
        <dbReference type="EMBL" id="XBH07348.1"/>
    </source>
</evidence>
<accession>A0AAU7CQQ9</accession>
<comment type="pathway">
    <text evidence="3">Amino-sugar metabolism; N-acetylneuraminate metabolism.</text>
</comment>
<evidence type="ECO:0000256" key="1">
    <source>
        <dbReference type="ARBA" id="ARBA00001862"/>
    </source>
</evidence>
<name>A0AAU7CQQ9_9BACT</name>
<evidence type="ECO:0000256" key="11">
    <source>
        <dbReference type="SAM" id="MobiDB-lite"/>
    </source>
</evidence>
<evidence type="ECO:0000256" key="6">
    <source>
        <dbReference type="ARBA" id="ARBA00011881"/>
    </source>
</evidence>
<evidence type="ECO:0000256" key="4">
    <source>
        <dbReference type="ARBA" id="ARBA00005893"/>
    </source>
</evidence>
<dbReference type="EC" id="2.7.7.43" evidence="7"/>
<proteinExistence type="inferred from homology"/>
<keyword evidence="8" id="KW-0479">Metal-binding</keyword>
<evidence type="ECO:0000256" key="7">
    <source>
        <dbReference type="ARBA" id="ARBA00012491"/>
    </source>
</evidence>
<dbReference type="InterPro" id="IPR003329">
    <property type="entry name" value="Cytidylyl_trans"/>
</dbReference>
<comment type="catalytic activity">
    <reaction evidence="1">
        <text>an N-acylneuraminate + CTP = a CMP-N-acyl-beta-neuraminate + diphosphate</text>
        <dbReference type="Rhea" id="RHEA:11344"/>
        <dbReference type="ChEBI" id="CHEBI:33019"/>
        <dbReference type="ChEBI" id="CHEBI:37563"/>
        <dbReference type="ChEBI" id="CHEBI:60073"/>
        <dbReference type="ChEBI" id="CHEBI:68671"/>
        <dbReference type="EC" id="2.7.7.43"/>
    </reaction>
</comment>
<evidence type="ECO:0000256" key="2">
    <source>
        <dbReference type="ARBA" id="ARBA00001946"/>
    </source>
</evidence>
<dbReference type="Pfam" id="PF02348">
    <property type="entry name" value="CTP_transf_3"/>
    <property type="match status" value="1"/>
</dbReference>
<comment type="similarity">
    <text evidence="4">Belongs to the KdsC family.</text>
</comment>
<dbReference type="InterPro" id="IPR050793">
    <property type="entry name" value="CMP-NeuNAc_synthase"/>
</dbReference>
<dbReference type="CDD" id="cd02513">
    <property type="entry name" value="CMP-NeuAc_Synthase"/>
    <property type="match status" value="1"/>
</dbReference>
<keyword evidence="12" id="KW-0548">Nucleotidyltransferase</keyword>
<sequence>MKHPDEILAIIPARGGSKGIPRKNIRPIAGKPLLAYTIEHARRTPDITRIVVSTDDGEIGAVAEDWGAEVIKRPPELSGDEASSESALLHALDQLRRVEGYDPGLVVFLQATSPLRRPDDIQSAITTFMAEEADSLFSAGPVHGFIWRREAGRLSSFSYDYRNRRRRQDAPEELVENGSIYIFKPQVLRASGNRLGGKIATYLMDPLDSLQVDEPSDMPLFERLLAVRVPCSILPAGSGSVRMLVLDFDGVMTDNRVLVDCNGNEAVWCDRGDGWGIARLKDAGMEIVVLTTEIVPVAAARCRKLGIECIDGCEDKLTALREMAWSRELGPNQIAYVGNDVNDLDCLRWVGLPIAVADAVPEVLAAADWVTARPGGRGAVREVADHLLREAVSATGSTGNRLRNGVWTDRNEGGASNGTTA</sequence>
<dbReference type="PANTHER" id="PTHR21485:SF3">
    <property type="entry name" value="N-ACYLNEURAMINATE CYTIDYLYLTRANSFERASE"/>
    <property type="match status" value="1"/>
</dbReference>
<comment type="subunit">
    <text evidence="6">Homotetramer.</text>
</comment>
<dbReference type="AlphaFoldDB" id="A0AAU7CQQ9"/>
<comment type="cofactor">
    <cofactor evidence="2">
        <name>Mg(2+)</name>
        <dbReference type="ChEBI" id="CHEBI:18420"/>
    </cofactor>
</comment>
<gene>
    <name evidence="12" type="ORF">V5E97_15280</name>
</gene>
<dbReference type="InterPro" id="IPR036412">
    <property type="entry name" value="HAD-like_sf"/>
</dbReference>
<reference evidence="12" key="1">
    <citation type="submission" date="2024-05" db="EMBL/GenBank/DDBJ databases">
        <title>Planctomycetes of the genus Singulisphaera possess chitinolytic capabilities.</title>
        <authorList>
            <person name="Ivanova A."/>
        </authorList>
    </citation>
    <scope>NUCLEOTIDE SEQUENCE</scope>
    <source>
        <strain evidence="12">Ch08T</strain>
    </source>
</reference>
<dbReference type="SFLD" id="SFLDG01138">
    <property type="entry name" value="C1.6.2:_Deoxy-d-mannose-octulo"/>
    <property type="match status" value="1"/>
</dbReference>
<evidence type="ECO:0000256" key="3">
    <source>
        <dbReference type="ARBA" id="ARBA00005141"/>
    </source>
</evidence>
<evidence type="ECO:0000256" key="5">
    <source>
        <dbReference type="ARBA" id="ARBA00010726"/>
    </source>
</evidence>
<dbReference type="InterPro" id="IPR010023">
    <property type="entry name" value="KdsC_fam"/>
</dbReference>
<dbReference type="Gene3D" id="3.90.550.10">
    <property type="entry name" value="Spore Coat Polysaccharide Biosynthesis Protein SpsA, Chain A"/>
    <property type="match status" value="1"/>
</dbReference>
<dbReference type="SFLD" id="SFLDG01136">
    <property type="entry name" value="C1.6:_Phosphoserine_Phosphatas"/>
    <property type="match status" value="1"/>
</dbReference>
<dbReference type="GO" id="GO:0016788">
    <property type="term" value="F:hydrolase activity, acting on ester bonds"/>
    <property type="evidence" value="ECO:0007669"/>
    <property type="project" value="InterPro"/>
</dbReference>
<keyword evidence="10" id="KW-0460">Magnesium</keyword>
<dbReference type="SUPFAM" id="SSF56784">
    <property type="entry name" value="HAD-like"/>
    <property type="match status" value="1"/>
</dbReference>
<dbReference type="EMBL" id="CP155447">
    <property type="protein sequence ID" value="XBH07348.1"/>
    <property type="molecule type" value="Genomic_DNA"/>
</dbReference>
<dbReference type="Pfam" id="PF08282">
    <property type="entry name" value="Hydrolase_3"/>
    <property type="match status" value="1"/>
</dbReference>